<dbReference type="Gene3D" id="3.90.580.10">
    <property type="entry name" value="Zinc finger, CHC2-type domain"/>
    <property type="match status" value="1"/>
</dbReference>
<dbReference type="GO" id="GO:0003677">
    <property type="term" value="F:DNA binding"/>
    <property type="evidence" value="ECO:0007669"/>
    <property type="project" value="InterPro"/>
</dbReference>
<dbReference type="GO" id="GO:0008270">
    <property type="term" value="F:zinc ion binding"/>
    <property type="evidence" value="ECO:0007669"/>
    <property type="project" value="InterPro"/>
</dbReference>
<dbReference type="Proteomes" id="UP001152614">
    <property type="component" value="Unassembled WGS sequence"/>
</dbReference>
<sequence length="732" mass="83846">MSNYKLVTIQPKFIAETVARTGSEELMDKATRSYVGLYDENTNWYIPLRANLGKKKPEGAFFETPFDTKNRHFVRPGLDFQKAIYVPIESIIEIDNTLPREQNILINERHDQIQSEFEKYVIEIEKYPSNSRDYLWSTVPLFPEGVEKIKRNIVKNVQPNYEEKRLEEIVKDFHEHGGELVNPEYININRMGAEYQEAYKRYKEQYPQEEIASIARRLGEMTGEEVSIEEMTQIREKIEKRKSENNRISTPAQVEKQDKNYTTAENKSVKDGRITDEMKKQAKNTSILDFATFYGIPLKKNSSDEYELVDHPKVKFSVRKNIFKDYDPASDAGGDVIDFAQYIDGIGFKQAVNKIIAVDGSGSLKTNYEVQPFVMPGIFEEGNQLNKILPYLVNERKLDVSTIKNLAQSGLIKQTRNGEVAFIWADGNKDTGMTLQGTKPFSYETKTFEVKDDDGQIQTGWTLSRKGSKEFLARGVVDSKALAIQESKNIQDNQRQYKKQIWSNSTTGHGFNFRSGQPEAEKGVMIFCESSIDLISYYDLHKHQFGKDTNVNYQSVEGVKDNILISSIERYEKRYSRLPDELVLAVDDDKGGKAFIEKIQGIKKTYGIKQIDDWGSKILKVDLKNATNGDGFIEKLEQLSDPESSKNPIIRDYRVINQIATLTFSSPNSKVAFEKLLNPPMKIQECLDKGTKIKIDPPFEGKDWNDAKKLSQQQTRGNVNKSNQVVPLPKKK</sequence>
<accession>A0A9X4NIU5</accession>
<dbReference type="Pfam" id="PF13155">
    <property type="entry name" value="Toprim_2"/>
    <property type="match status" value="1"/>
</dbReference>
<dbReference type="AlphaFoldDB" id="A0A9X4NIU5"/>
<dbReference type="EMBL" id="JAOWLY010000010">
    <property type="protein sequence ID" value="MDG4984557.1"/>
    <property type="molecule type" value="Genomic_DNA"/>
</dbReference>
<dbReference type="InterPro" id="IPR036977">
    <property type="entry name" value="DNA_primase_Znf_CHC2"/>
</dbReference>
<dbReference type="GO" id="GO:0006260">
    <property type="term" value="P:DNA replication"/>
    <property type="evidence" value="ECO:0007669"/>
    <property type="project" value="InterPro"/>
</dbReference>
<organism evidence="2 3">
    <name type="scientific">Lactococcus lactis</name>
    <dbReference type="NCBI Taxonomy" id="1358"/>
    <lineage>
        <taxon>Bacteria</taxon>
        <taxon>Bacillati</taxon>
        <taxon>Bacillota</taxon>
        <taxon>Bacilli</taxon>
        <taxon>Lactobacillales</taxon>
        <taxon>Streptococcaceae</taxon>
        <taxon>Lactococcus</taxon>
    </lineage>
</organism>
<proteinExistence type="predicted"/>
<feature type="compositionally biased region" description="Polar residues" evidence="1">
    <location>
        <begin position="710"/>
        <end position="725"/>
    </location>
</feature>
<dbReference type="SUPFAM" id="SSF57783">
    <property type="entry name" value="Zinc beta-ribbon"/>
    <property type="match status" value="1"/>
</dbReference>
<reference evidence="2" key="2">
    <citation type="journal article" date="2023" name="Food Microbiol.">
        <title>Evaluation of the fermentation potential of lactic acid bacteria isolated from herbs, fruits and vegetables as starter cultures in nut-based milk alternatives.</title>
        <authorList>
            <person name="Huang W."/>
            <person name="Dong A."/>
            <person name="Pham H.T."/>
            <person name="Zhou C."/>
            <person name="Huo Z."/>
            <person name="Watjen A.P."/>
            <person name="Prakash S."/>
            <person name="Bang-Berthelsen C.H."/>
            <person name="Turner M.S."/>
        </authorList>
    </citation>
    <scope>NUCLEOTIDE SEQUENCE</scope>
    <source>
        <strain evidence="2">3</strain>
    </source>
</reference>
<feature type="compositionally biased region" description="Basic and acidic residues" evidence="1">
    <location>
        <begin position="697"/>
        <end position="709"/>
    </location>
</feature>
<name>A0A9X4NIU5_9LACT</name>
<gene>
    <name evidence="2" type="ORF">OGZ51_10410</name>
</gene>
<reference evidence="2" key="1">
    <citation type="submission" date="2022-10" db="EMBL/GenBank/DDBJ databases">
        <authorList>
            <person name="Turner M.S."/>
            <person name="Huang W."/>
        </authorList>
    </citation>
    <scope>NUCLEOTIDE SEQUENCE</scope>
    <source>
        <strain evidence="2">3</strain>
    </source>
</reference>
<evidence type="ECO:0000313" key="2">
    <source>
        <dbReference type="EMBL" id="MDG4984557.1"/>
    </source>
</evidence>
<dbReference type="CDD" id="cd17493">
    <property type="entry name" value="toxin_TenpN"/>
    <property type="match status" value="1"/>
</dbReference>
<protein>
    <submittedName>
        <fullName evidence="2">Toprim domain-containing protein</fullName>
    </submittedName>
</protein>
<dbReference type="RefSeq" id="WP_278229174.1">
    <property type="nucleotide sequence ID" value="NZ_JAOWLY010000010.1"/>
</dbReference>
<evidence type="ECO:0000313" key="3">
    <source>
        <dbReference type="Proteomes" id="UP001152614"/>
    </source>
</evidence>
<feature type="region of interest" description="Disordered" evidence="1">
    <location>
        <begin position="697"/>
        <end position="732"/>
    </location>
</feature>
<dbReference type="InterPro" id="IPR049929">
    <property type="entry name" value="TenpN-like"/>
</dbReference>
<dbReference type="Gene3D" id="3.40.1360.10">
    <property type="match status" value="1"/>
</dbReference>
<comment type="caution">
    <text evidence="2">The sequence shown here is derived from an EMBL/GenBank/DDBJ whole genome shotgun (WGS) entry which is preliminary data.</text>
</comment>
<evidence type="ECO:0000256" key="1">
    <source>
        <dbReference type="SAM" id="MobiDB-lite"/>
    </source>
</evidence>